<feature type="region of interest" description="Disordered" evidence="6">
    <location>
        <begin position="74"/>
        <end position="107"/>
    </location>
</feature>
<dbReference type="Proteomes" id="UP000070501">
    <property type="component" value="Unassembled WGS sequence"/>
</dbReference>
<dbReference type="InterPro" id="IPR002885">
    <property type="entry name" value="PPR_rpt"/>
</dbReference>
<evidence type="ECO:0000256" key="4">
    <source>
        <dbReference type="ARBA" id="ARBA00044511"/>
    </source>
</evidence>
<dbReference type="EMBL" id="KQ964249">
    <property type="protein sequence ID" value="KXJ92081.1"/>
    <property type="molecule type" value="Genomic_DNA"/>
</dbReference>
<evidence type="ECO:0000313" key="8">
    <source>
        <dbReference type="Proteomes" id="UP000070501"/>
    </source>
</evidence>
<dbReference type="PANTHER" id="PTHR47447">
    <property type="entry name" value="OS03G0856100 PROTEIN"/>
    <property type="match status" value="1"/>
</dbReference>
<reference evidence="8" key="1">
    <citation type="submission" date="2016-02" db="EMBL/GenBank/DDBJ databases">
        <title>Draft genome sequence of Microdochium bolleyi, a fungal endophyte of beachgrass.</title>
        <authorList>
            <consortium name="DOE Joint Genome Institute"/>
            <person name="David A.S."/>
            <person name="May G."/>
            <person name="Haridas S."/>
            <person name="Lim J."/>
            <person name="Wang M."/>
            <person name="Labutti K."/>
            <person name="Lipzen A."/>
            <person name="Barry K."/>
            <person name="Grigoriev I.V."/>
        </authorList>
    </citation>
    <scope>NUCLEOTIDE SEQUENCE [LARGE SCALE GENOMIC DNA]</scope>
    <source>
        <strain evidence="8">J235TASD1</strain>
    </source>
</reference>
<comment type="similarity">
    <text evidence="1">Belongs to the CCM1 family.</text>
</comment>
<dbReference type="OrthoDB" id="185373at2759"/>
<comment type="function">
    <text evidence="3">Regulates mitochondrial small subunit maturation by controlling 15S rRNA 5'-end processing. Localizes to the 5' precursor of the 15S rRNA in a position that is subsequently occupied by mS47 in the mature yeast mtSSU. Uses structure and sequence-specific RNA recognition, binding to a single-stranded region of the precursor and specifically recognizing bases -6 to -1. The exchange of Ccm1 for mS47 is coupled to the irreversible removal of precursor rRNA that is accompanied by conformational changes of the mitoribosomal proteins uS5m and mS26. These conformational changes signal completion of 5'-end rRNA processing through protection of the mature 5'-end of the 15S rRNA and stabilization of mS47. The removal of the 5' precursor together with the dissociation of Ccm1 may be catalyzed by the 5'-3' exoribonuclease Pet127. Involved in the specific removal of group I introns in mitochondrial encoded transcripts.</text>
</comment>
<dbReference type="PANTHER" id="PTHR47447:SF25">
    <property type="entry name" value="SAP DOMAIN-CONTAINING PROTEIN"/>
    <property type="match status" value="1"/>
</dbReference>
<feature type="compositionally biased region" description="Polar residues" evidence="6">
    <location>
        <begin position="79"/>
        <end position="88"/>
    </location>
</feature>
<name>A0A136J4F3_9PEZI</name>
<protein>
    <recommendedName>
        <fullName evidence="9">Pentatricopeptide repeat domain-containing protein</fullName>
    </recommendedName>
</protein>
<dbReference type="InParanoid" id="A0A136J4F3"/>
<evidence type="ECO:0008006" key="9">
    <source>
        <dbReference type="Google" id="ProtNLM"/>
    </source>
</evidence>
<feature type="repeat" description="PPR" evidence="5">
    <location>
        <begin position="440"/>
        <end position="474"/>
    </location>
</feature>
<gene>
    <name evidence="7" type="ORF">Micbo1qcDRAFT_162187</name>
</gene>
<evidence type="ECO:0000256" key="3">
    <source>
        <dbReference type="ARBA" id="ARBA00044493"/>
    </source>
</evidence>
<keyword evidence="2" id="KW-0677">Repeat</keyword>
<sequence>MTAFVACLRQHLLKPGRAPVLRARAASWQKYPPTTQYRFLQYERPARAARGQHPTPGGRPQAQPIWTLRATDPLRTATEPPTTQLQRRTTGERDVFERERRRAERPARLPDRQAALRVFVRPAQEYSIKAETRRSQRKHINSVDAQTLHDLKKLQSGGTRQSWQETFDLLVQNTPKSKRLLKFKVTIGKRAAVEARNRLIDGLDTNIWQISRRYQSVIQLEEGVDNSSLALNISGSDMAVRQSLLEVLRVVGELTALRVDHVELRAALMKDWEKGDDPTSRVRLLGIGEVATEDETLTLREETHAPESQPNAVIDLPPLLDDVHFTRAPRHRHYELHQRADAIVPPSVWTKYSFEKYVAALTHGEVPPQKVRELYGAGPSHQEIVTSLLIRAFTSSETRSAISVSALKLALLYLQKLGPGFRPANERIYKQIERQDLPADADTYTILLVGASKAGDIDSYTGVLKTMIRKGFKPPARAWFAFLEMTQMRTRKLLILRAMRRKGLGLTTSVYNEMARHGVLLELESQLAGFTRTPEAETERNDRILGKPVPQEAREFQMSAFLAQQCAENGPAWLDTWTMNKMLELLGRAQENSACEQLLEAARKEHQVKPDVVTLNTMLTHVRSIPTWLDVMERMYEENIWIKADRITYQILFSIAWALNKPNMMAVIWRYATMAQLAPSKMQNRLNSLFFRELSDFGSVRLRSRMAWSPIMFGKDLEEAAAAAAAAGKNVTFFDIAANFQRAVGDQRPVYSLPQKLREAYHKDALLYKLNKETEKGDVSEQDFSAYTVEIPLKAKPVPPTVESQ</sequence>
<keyword evidence="8" id="KW-1185">Reference proteome</keyword>
<dbReference type="InterPro" id="IPR011990">
    <property type="entry name" value="TPR-like_helical_dom_sf"/>
</dbReference>
<accession>A0A136J4F3</accession>
<evidence type="ECO:0000256" key="5">
    <source>
        <dbReference type="PROSITE-ProRule" id="PRU00708"/>
    </source>
</evidence>
<evidence type="ECO:0000256" key="2">
    <source>
        <dbReference type="ARBA" id="ARBA00022737"/>
    </source>
</evidence>
<dbReference type="AlphaFoldDB" id="A0A136J4F3"/>
<dbReference type="PROSITE" id="PS51375">
    <property type="entry name" value="PPR"/>
    <property type="match status" value="1"/>
</dbReference>
<evidence type="ECO:0000256" key="1">
    <source>
        <dbReference type="ARBA" id="ARBA00006192"/>
    </source>
</evidence>
<dbReference type="STRING" id="196109.A0A136J4F3"/>
<organism evidence="7 8">
    <name type="scientific">Microdochium bolleyi</name>
    <dbReference type="NCBI Taxonomy" id="196109"/>
    <lineage>
        <taxon>Eukaryota</taxon>
        <taxon>Fungi</taxon>
        <taxon>Dikarya</taxon>
        <taxon>Ascomycota</taxon>
        <taxon>Pezizomycotina</taxon>
        <taxon>Sordariomycetes</taxon>
        <taxon>Xylariomycetidae</taxon>
        <taxon>Xylariales</taxon>
        <taxon>Microdochiaceae</taxon>
        <taxon>Microdochium</taxon>
    </lineage>
</organism>
<proteinExistence type="inferred from homology"/>
<feature type="compositionally biased region" description="Basic and acidic residues" evidence="6">
    <location>
        <begin position="89"/>
        <end position="107"/>
    </location>
</feature>
<evidence type="ECO:0000313" key="7">
    <source>
        <dbReference type="EMBL" id="KXJ92081.1"/>
    </source>
</evidence>
<evidence type="ECO:0000256" key="6">
    <source>
        <dbReference type="SAM" id="MobiDB-lite"/>
    </source>
</evidence>
<dbReference type="Gene3D" id="1.25.40.10">
    <property type="entry name" value="Tetratricopeptide repeat domain"/>
    <property type="match status" value="2"/>
</dbReference>
<comment type="subunit">
    <text evidence="4">Binds to mitochondrial small subunit 15S rRNA.</text>
</comment>